<dbReference type="Proteomes" id="UP001280121">
    <property type="component" value="Unassembled WGS sequence"/>
</dbReference>
<dbReference type="PANTHER" id="PTHR33928">
    <property type="entry name" value="POLYGALACTURONASE QRT3"/>
    <property type="match status" value="1"/>
</dbReference>
<accession>A0AAD9TI16</accession>
<evidence type="ECO:0008006" key="4">
    <source>
        <dbReference type="Google" id="ProtNLM"/>
    </source>
</evidence>
<proteinExistence type="predicted"/>
<dbReference type="GO" id="GO:0004650">
    <property type="term" value="F:polygalacturonase activity"/>
    <property type="evidence" value="ECO:0007669"/>
    <property type="project" value="InterPro"/>
</dbReference>
<dbReference type="EMBL" id="JANJYI010000009">
    <property type="protein sequence ID" value="KAK2635860.1"/>
    <property type="molecule type" value="Genomic_DNA"/>
</dbReference>
<evidence type="ECO:0000313" key="3">
    <source>
        <dbReference type="Proteomes" id="UP001280121"/>
    </source>
</evidence>
<organism evidence="2 3">
    <name type="scientific">Dipteronia dyeriana</name>
    <dbReference type="NCBI Taxonomy" id="168575"/>
    <lineage>
        <taxon>Eukaryota</taxon>
        <taxon>Viridiplantae</taxon>
        <taxon>Streptophyta</taxon>
        <taxon>Embryophyta</taxon>
        <taxon>Tracheophyta</taxon>
        <taxon>Spermatophyta</taxon>
        <taxon>Magnoliopsida</taxon>
        <taxon>eudicotyledons</taxon>
        <taxon>Gunneridae</taxon>
        <taxon>Pentapetalae</taxon>
        <taxon>rosids</taxon>
        <taxon>malvids</taxon>
        <taxon>Sapindales</taxon>
        <taxon>Sapindaceae</taxon>
        <taxon>Hippocastanoideae</taxon>
        <taxon>Acereae</taxon>
        <taxon>Dipteronia</taxon>
    </lineage>
</organism>
<keyword evidence="3" id="KW-1185">Reference proteome</keyword>
<dbReference type="InterPro" id="IPR011050">
    <property type="entry name" value="Pectin_lyase_fold/virulence"/>
</dbReference>
<keyword evidence="1" id="KW-0732">Signal</keyword>
<evidence type="ECO:0000256" key="1">
    <source>
        <dbReference type="SAM" id="SignalP"/>
    </source>
</evidence>
<dbReference type="InterPro" id="IPR039279">
    <property type="entry name" value="QRT3-like"/>
</dbReference>
<dbReference type="Gene3D" id="2.160.20.10">
    <property type="entry name" value="Single-stranded right-handed beta-helix, Pectin lyase-like"/>
    <property type="match status" value="1"/>
</dbReference>
<sequence>MRHILALCFLLCTLLLRESYAASSLRQKKLHEFQAKLQNNNITPSGPPSTPPSIPKKDGRVFYPIGYGADPTGVGESSDAILQAVSDAFNVESELEMVAGVKDLGGVILDLQGGNYKISKPIRFPASPAANLLVRGGTLRASETFPGDRHLIELWSPNSQKLQKSDSAEPIIFTHMKLQNVGIYYEDITFRDVLFDSSYRGGGIFVVDSARIRINNCFFLHFTTEGILVQKGHETFISNCFLGQHSTVGGDKGEKDFSGTAIDLSSNDNAITDVAIFSAAIGVLLRGQANIVTGVHCYNKATYWGGIGILVKLGSSLTRIDNCYLDFTAIVLEDPTQVHVSNGLFLGDANVVLKSINGRISGLNIIDNMFHGNPKNMFPVIKLDGEFKNIDQVVVDQNNVYGMSLKSTTGKLSVAGNGTKWVADFSLILVFPNQISHFEYSLYIQGRVVGGFVAHAVTNVSNNVVVVESDKAINGVVSVAVDQ</sequence>
<dbReference type="InterPro" id="IPR012334">
    <property type="entry name" value="Pectin_lyas_fold"/>
</dbReference>
<comment type="caution">
    <text evidence="2">The sequence shown here is derived from an EMBL/GenBank/DDBJ whole genome shotgun (WGS) entry which is preliminary data.</text>
</comment>
<feature type="chain" id="PRO_5042241223" description="Polygalacturonase QRT3" evidence="1">
    <location>
        <begin position="22"/>
        <end position="483"/>
    </location>
</feature>
<protein>
    <recommendedName>
        <fullName evidence="4">Polygalacturonase QRT3</fullName>
    </recommendedName>
</protein>
<dbReference type="PANTHER" id="PTHR33928:SF2">
    <property type="entry name" value="PECTATE LYASE SUPERFAMILY PROTEIN DOMAIN-CONTAINING PROTEIN-RELATED"/>
    <property type="match status" value="1"/>
</dbReference>
<feature type="signal peptide" evidence="1">
    <location>
        <begin position="1"/>
        <end position="21"/>
    </location>
</feature>
<gene>
    <name evidence="2" type="ORF">Ddye_030652</name>
</gene>
<name>A0AAD9TI16_9ROSI</name>
<evidence type="ECO:0000313" key="2">
    <source>
        <dbReference type="EMBL" id="KAK2635860.1"/>
    </source>
</evidence>
<dbReference type="AlphaFoldDB" id="A0AAD9TI16"/>
<reference evidence="2" key="1">
    <citation type="journal article" date="2023" name="Plant J.">
        <title>Genome sequences and population genomics provide insights into the demographic history, inbreeding, and mutation load of two 'living fossil' tree species of Dipteronia.</title>
        <authorList>
            <person name="Feng Y."/>
            <person name="Comes H.P."/>
            <person name="Chen J."/>
            <person name="Zhu S."/>
            <person name="Lu R."/>
            <person name="Zhang X."/>
            <person name="Li P."/>
            <person name="Qiu J."/>
            <person name="Olsen K.M."/>
            <person name="Qiu Y."/>
        </authorList>
    </citation>
    <scope>NUCLEOTIDE SEQUENCE</scope>
    <source>
        <strain evidence="2">KIB01</strain>
    </source>
</reference>
<dbReference type="FunFam" id="2.160.20.10:FF:000046">
    <property type="entry name" value="Polygalacturonase QRT3"/>
    <property type="match status" value="1"/>
</dbReference>
<dbReference type="SUPFAM" id="SSF51126">
    <property type="entry name" value="Pectin lyase-like"/>
    <property type="match status" value="1"/>
</dbReference>